<feature type="compositionally biased region" description="Low complexity" evidence="4">
    <location>
        <begin position="1537"/>
        <end position="1546"/>
    </location>
</feature>
<keyword evidence="3" id="KW-0175">Coiled coil</keyword>
<feature type="region of interest" description="Disordered" evidence="4">
    <location>
        <begin position="805"/>
        <end position="871"/>
    </location>
</feature>
<name>A0ABQ6N3J9_9STRA</name>
<feature type="region of interest" description="Disordered" evidence="4">
    <location>
        <begin position="203"/>
        <end position="240"/>
    </location>
</feature>
<evidence type="ECO:0000256" key="2">
    <source>
        <dbReference type="ARBA" id="ARBA00023273"/>
    </source>
</evidence>
<keyword evidence="2" id="KW-0966">Cell projection</keyword>
<gene>
    <name evidence="5" type="ORF">TeGR_g11283</name>
</gene>
<feature type="compositionally biased region" description="Low complexity" evidence="4">
    <location>
        <begin position="1490"/>
        <end position="1502"/>
    </location>
</feature>
<feature type="region of interest" description="Disordered" evidence="4">
    <location>
        <begin position="281"/>
        <end position="307"/>
    </location>
</feature>
<feature type="region of interest" description="Disordered" evidence="4">
    <location>
        <begin position="1469"/>
        <end position="1546"/>
    </location>
</feature>
<sequence>MPSYLQSPPPKHPYSVDKETHSILVHLPGAPPTPINLGAPQFPSFKPDAERNRKRSARAAELSRTLAASASTPSSRQPGQRPSSVLHSARPLLGQTSSSSHPVPRPGTAGPRRSRPNQTPSGFPSGLHVFTLRPSSASRPAGPKDPTLFNPKMKQSLHRVAQDRRLLASPFDRSSGTGRARPKTSESVAAAFLVDRSRQIVRGSIRPVRSSKTAAPPSSSSSPPSQPTVDFKQDASSFRVTPSTTMEADFDETWTSLETQCSDAFVFKRRRKDIEKNTGLLIRSKRRESPTNAATGGRQRRAQLQARRTLVPPKSPMSMTTPLSSPLNPDEPLAEARAVFFADDTNVENADNAAADNTPAPGPPGYADLPTLTNEHAAISFHNKHVLPNLESRQKQTLDTLTGAIKDKNFGEGGNWLSELSSSLPDYHSLSVHASTALSEAEHLVSRGILPMHATVGLAAKGLYENLPRMVRVAPGMPMVLDKLMCSVFMLQEVPDRYVSAMSTPEILSLPTYRDSANHYYNLLKHELKLRPRLLEQLKKLQNERELEARVLNRACDKWAQHIVRNIFGRWATECAMNDKRAMLGKFLLMMTHLKPKTVFRAWKQWAMNEKAHREKTRWRTAKQDAEKLKSEHKLVIDAVRDLDGKVRKLKAHNDKVRIELMRQLEILHQPARQKKILKKIVTSLSSATTILEKEVRKETKDGFDDVYGGGQHNLRLAPLYTFDGKTGVPNAFMDFDEEDPWDEKVEQKILAWRPGNFKSKEFTHCFDLLETRAGRVVKRFANYCISHHDRVFLAELPSAAGSAANSRLGSPRITPGTTPGSTPGASKRELGAPAAAAAAAALTAAPGRRTPGAPGAAAPAPARRRSFAGGRAPTGRLAFSSFKDMEDCHNYVKILDYISAASNGYEPRVQDSGQDVRGLPKRFLEHHRSIHHAQMVVLHCKYRSKKKVGRYIDISHLSRLDIPKSEAGLKKETARLKAKKKQEGETGIIVHVMSQYCGQRVHVHDTSDVRSACMLAEMMGHNYHWVVDAWVQPVREHAFGTLNGVKDSAGVVGSLCSIGAVADVLLDPSGDSVWGLERPEIKNLCTKIKKNLVIAKNDCSVCVELWKSALADRVRYREVSNEICMCSWQGLCTTVLARKVRTEEDIDDGTYTTVRREQMENEFRRFGIVSEEDKLETCAAMKEILKKRIRDIRRMFQFYAAVSDSGGVTELDHQECWKFVKDCKLQKDRKALPSVRVDLIFQSCTIDHSKKGLERVKDVVPELGPTQFVEFIARLASHRYSKGTWPERLSKMIDEDILPNACSVDIDVFRERIANDACKLVVKKHNHNLTIIFKDYAADDQGSQDALGNLDTMNSDELVTCCREFKLVGPLLSERAVKVLFAYVQHDEEAIGNLQAGGKIVVVDEGDDDEMVFAEFVESQFAIGAQLHPDPYNVLNIRLDRYLNTDLISKAFDMIRFVNKRLQKVRRFSMDKSPTRRGSFSREGGEAMSNSGASRRGSFSREGGGPPMLSRNGSRRGSFSGAGTVGAGGAGGGSRRGSFSGVSAADKMGSQQKLLAALEGAAERNRSESTARMDSFEEMAEDLVREVDLGLSKAGEIEDMLTKELGL</sequence>
<evidence type="ECO:0000256" key="1">
    <source>
        <dbReference type="ARBA" id="ARBA00004316"/>
    </source>
</evidence>
<feature type="compositionally biased region" description="Low complexity" evidence="4">
    <location>
        <begin position="810"/>
        <end position="825"/>
    </location>
</feature>
<feature type="compositionally biased region" description="Gly residues" evidence="4">
    <location>
        <begin position="1524"/>
        <end position="1536"/>
    </location>
</feature>
<reference evidence="5 6" key="1">
    <citation type="journal article" date="2023" name="Commun. Biol.">
        <title>Genome analysis of Parmales, the sister group of diatoms, reveals the evolutionary specialization of diatoms from phago-mixotrophs to photoautotrophs.</title>
        <authorList>
            <person name="Ban H."/>
            <person name="Sato S."/>
            <person name="Yoshikawa S."/>
            <person name="Yamada K."/>
            <person name="Nakamura Y."/>
            <person name="Ichinomiya M."/>
            <person name="Sato N."/>
            <person name="Blanc-Mathieu R."/>
            <person name="Endo H."/>
            <person name="Kuwata A."/>
            <person name="Ogata H."/>
        </authorList>
    </citation>
    <scope>NUCLEOTIDE SEQUENCE [LARGE SCALE GENOMIC DNA]</scope>
</reference>
<evidence type="ECO:0000313" key="6">
    <source>
        <dbReference type="Proteomes" id="UP001165060"/>
    </source>
</evidence>
<keyword evidence="6" id="KW-1185">Reference proteome</keyword>
<dbReference type="Gene3D" id="1.10.238.10">
    <property type="entry name" value="EF-hand"/>
    <property type="match status" value="1"/>
</dbReference>
<feature type="compositionally biased region" description="Low complexity" evidence="4">
    <location>
        <begin position="832"/>
        <end position="871"/>
    </location>
</feature>
<evidence type="ECO:0000313" key="5">
    <source>
        <dbReference type="EMBL" id="GMI39522.1"/>
    </source>
</evidence>
<feature type="compositionally biased region" description="Low complexity" evidence="4">
    <location>
        <begin position="1511"/>
        <end position="1523"/>
    </location>
</feature>
<feature type="compositionally biased region" description="Low complexity" evidence="4">
    <location>
        <begin position="293"/>
        <end position="307"/>
    </location>
</feature>
<evidence type="ECO:0000256" key="3">
    <source>
        <dbReference type="SAM" id="Coils"/>
    </source>
</evidence>
<comment type="subcellular location">
    <subcellularLocation>
        <location evidence="1">Cell projection</location>
    </subcellularLocation>
</comment>
<comment type="caution">
    <text evidence="5">The sequence shown here is derived from an EMBL/GenBank/DDBJ whole genome shotgun (WGS) entry which is preliminary data.</text>
</comment>
<dbReference type="Proteomes" id="UP001165060">
    <property type="component" value="Unassembled WGS sequence"/>
</dbReference>
<organism evidence="5 6">
    <name type="scientific">Tetraparma gracilis</name>
    <dbReference type="NCBI Taxonomy" id="2962635"/>
    <lineage>
        <taxon>Eukaryota</taxon>
        <taxon>Sar</taxon>
        <taxon>Stramenopiles</taxon>
        <taxon>Ochrophyta</taxon>
        <taxon>Bolidophyceae</taxon>
        <taxon>Parmales</taxon>
        <taxon>Triparmaceae</taxon>
        <taxon>Tetraparma</taxon>
    </lineage>
</organism>
<dbReference type="PANTHER" id="PTHR46613:SF1">
    <property type="entry name" value="RADIAL SPOKE HEAD 10 HOMOLOG B-RELATED"/>
    <property type="match status" value="1"/>
</dbReference>
<proteinExistence type="predicted"/>
<feature type="region of interest" description="Disordered" evidence="4">
    <location>
        <begin position="1"/>
        <end position="185"/>
    </location>
</feature>
<dbReference type="EMBL" id="BRYB01002092">
    <property type="protein sequence ID" value="GMI39522.1"/>
    <property type="molecule type" value="Genomic_DNA"/>
</dbReference>
<dbReference type="PANTHER" id="PTHR46613">
    <property type="entry name" value="RADIAL SPOKE HEAD 10 HOMOLOG B-RELATED"/>
    <property type="match status" value="1"/>
</dbReference>
<feature type="compositionally biased region" description="Low complexity" evidence="4">
    <location>
        <begin position="71"/>
        <end position="84"/>
    </location>
</feature>
<protein>
    <submittedName>
        <fullName evidence="5">Uncharacterized protein</fullName>
    </submittedName>
</protein>
<feature type="coiled-coil region" evidence="3">
    <location>
        <begin position="524"/>
        <end position="558"/>
    </location>
</feature>
<accession>A0ABQ6N3J9</accession>
<evidence type="ECO:0000256" key="4">
    <source>
        <dbReference type="SAM" id="MobiDB-lite"/>
    </source>
</evidence>